<feature type="region of interest" description="Disordered" evidence="5">
    <location>
        <begin position="1"/>
        <end position="29"/>
    </location>
</feature>
<comment type="subcellular location">
    <subcellularLocation>
        <location evidence="1">Membrane</location>
        <topology evidence="1">Multi-pass membrane protein</topology>
    </subcellularLocation>
</comment>
<evidence type="ECO:0000256" key="1">
    <source>
        <dbReference type="ARBA" id="ARBA00004141"/>
    </source>
</evidence>
<dbReference type="GO" id="GO:0015421">
    <property type="term" value="F:ABC-type oligopeptide transporter activity"/>
    <property type="evidence" value="ECO:0007669"/>
    <property type="project" value="TreeGrafter"/>
</dbReference>
<dbReference type="Pfam" id="PF00664">
    <property type="entry name" value="ABC_membrane"/>
    <property type="match status" value="1"/>
</dbReference>
<dbReference type="EMBL" id="CACRXK020014182">
    <property type="protein sequence ID" value="CAB4026418.1"/>
    <property type="molecule type" value="Genomic_DNA"/>
</dbReference>
<dbReference type="Gene3D" id="1.20.1560.10">
    <property type="entry name" value="ABC transporter type 1, transmembrane domain"/>
    <property type="match status" value="1"/>
</dbReference>
<gene>
    <name evidence="7" type="ORF">PACLA_8A088361</name>
</gene>
<dbReference type="PANTHER" id="PTHR43394">
    <property type="entry name" value="ATP-DEPENDENT PERMEASE MDL1, MITOCHONDRIAL"/>
    <property type="match status" value="1"/>
</dbReference>
<proteinExistence type="predicted"/>
<keyword evidence="4 6" id="KW-0472">Membrane</keyword>
<sequence length="169" mass="18498">MSSEKTSLLDASTSDDSKVGFKPSSKTSDTNGDVKLVPVGQLFRFADGTDKFLMFLGVIGSIIFGAIAPVQCVLMGELVDDFVDFTICHNNINCTDPPDLQDSMTTIGLWYVGFSIGNFVFAWMGMGLFGLSAERQAHKMRLALFRSALHQEIGWFDAHTGGELMNRLT</sequence>
<dbReference type="GO" id="GO:0005524">
    <property type="term" value="F:ATP binding"/>
    <property type="evidence" value="ECO:0007669"/>
    <property type="project" value="InterPro"/>
</dbReference>
<dbReference type="Proteomes" id="UP001152795">
    <property type="component" value="Unassembled WGS sequence"/>
</dbReference>
<keyword evidence="3 6" id="KW-1133">Transmembrane helix</keyword>
<dbReference type="InterPro" id="IPR039421">
    <property type="entry name" value="Type_1_exporter"/>
</dbReference>
<feature type="transmembrane region" description="Helical" evidence="6">
    <location>
        <begin position="52"/>
        <end position="76"/>
    </location>
</feature>
<dbReference type="GO" id="GO:0090374">
    <property type="term" value="P:oligopeptide export from mitochondrion"/>
    <property type="evidence" value="ECO:0007669"/>
    <property type="project" value="TreeGrafter"/>
</dbReference>
<feature type="non-terminal residue" evidence="7">
    <location>
        <position position="169"/>
    </location>
</feature>
<evidence type="ECO:0000313" key="7">
    <source>
        <dbReference type="EMBL" id="CAB4026418.1"/>
    </source>
</evidence>
<dbReference type="PANTHER" id="PTHR43394:SF27">
    <property type="entry name" value="ATP-DEPENDENT TRANSLOCASE ABCB1-LIKE"/>
    <property type="match status" value="1"/>
</dbReference>
<dbReference type="InterPro" id="IPR011527">
    <property type="entry name" value="ABC1_TM_dom"/>
</dbReference>
<name>A0A7D9L5Z5_PARCT</name>
<dbReference type="PROSITE" id="PS50929">
    <property type="entry name" value="ABC_TM1F"/>
    <property type="match status" value="1"/>
</dbReference>
<dbReference type="OrthoDB" id="6515795at2759"/>
<dbReference type="AlphaFoldDB" id="A0A7D9L5Z5"/>
<dbReference type="InterPro" id="IPR036640">
    <property type="entry name" value="ABC1_TM_sf"/>
</dbReference>
<organism evidence="7 8">
    <name type="scientific">Paramuricea clavata</name>
    <name type="common">Red gorgonian</name>
    <name type="synonym">Violescent sea-whip</name>
    <dbReference type="NCBI Taxonomy" id="317549"/>
    <lineage>
        <taxon>Eukaryota</taxon>
        <taxon>Metazoa</taxon>
        <taxon>Cnidaria</taxon>
        <taxon>Anthozoa</taxon>
        <taxon>Octocorallia</taxon>
        <taxon>Malacalcyonacea</taxon>
        <taxon>Plexauridae</taxon>
        <taxon>Paramuricea</taxon>
    </lineage>
</organism>
<accession>A0A7D9L5Z5</accession>
<evidence type="ECO:0000256" key="5">
    <source>
        <dbReference type="SAM" id="MobiDB-lite"/>
    </source>
</evidence>
<evidence type="ECO:0000256" key="2">
    <source>
        <dbReference type="ARBA" id="ARBA00022692"/>
    </source>
</evidence>
<protein>
    <submittedName>
        <fullName evidence="7">Multidrug resistance 1-like</fullName>
    </submittedName>
</protein>
<dbReference type="SUPFAM" id="SSF90123">
    <property type="entry name" value="ABC transporter transmembrane region"/>
    <property type="match status" value="1"/>
</dbReference>
<evidence type="ECO:0000256" key="3">
    <source>
        <dbReference type="ARBA" id="ARBA00022989"/>
    </source>
</evidence>
<evidence type="ECO:0000256" key="4">
    <source>
        <dbReference type="ARBA" id="ARBA00023136"/>
    </source>
</evidence>
<feature type="transmembrane region" description="Helical" evidence="6">
    <location>
        <begin position="108"/>
        <end position="131"/>
    </location>
</feature>
<reference evidence="7" key="1">
    <citation type="submission" date="2020-04" db="EMBL/GenBank/DDBJ databases">
        <authorList>
            <person name="Alioto T."/>
            <person name="Alioto T."/>
            <person name="Gomez Garrido J."/>
        </authorList>
    </citation>
    <scope>NUCLEOTIDE SEQUENCE</scope>
    <source>
        <strain evidence="7">A484AB</strain>
    </source>
</reference>
<evidence type="ECO:0000256" key="6">
    <source>
        <dbReference type="SAM" id="Phobius"/>
    </source>
</evidence>
<keyword evidence="2 6" id="KW-0812">Transmembrane</keyword>
<evidence type="ECO:0000313" key="8">
    <source>
        <dbReference type="Proteomes" id="UP001152795"/>
    </source>
</evidence>
<keyword evidence="8" id="KW-1185">Reference proteome</keyword>
<feature type="compositionally biased region" description="Low complexity" evidence="5">
    <location>
        <begin position="1"/>
        <end position="14"/>
    </location>
</feature>
<dbReference type="GO" id="GO:0005743">
    <property type="term" value="C:mitochondrial inner membrane"/>
    <property type="evidence" value="ECO:0007669"/>
    <property type="project" value="TreeGrafter"/>
</dbReference>
<comment type="caution">
    <text evidence="7">The sequence shown here is derived from an EMBL/GenBank/DDBJ whole genome shotgun (WGS) entry which is preliminary data.</text>
</comment>